<dbReference type="GO" id="GO:0015276">
    <property type="term" value="F:ligand-gated monoatomic ion channel activity"/>
    <property type="evidence" value="ECO:0007669"/>
    <property type="project" value="InterPro"/>
</dbReference>
<dbReference type="InterPro" id="IPR052192">
    <property type="entry name" value="Insect_Ionotropic_Sensory_Rcpt"/>
</dbReference>
<evidence type="ECO:0000256" key="3">
    <source>
        <dbReference type="ARBA" id="ARBA00022475"/>
    </source>
</evidence>
<keyword evidence="15" id="KW-1185">Reference proteome</keyword>
<evidence type="ECO:0000256" key="9">
    <source>
        <dbReference type="ARBA" id="ARBA00023180"/>
    </source>
</evidence>
<dbReference type="InterPro" id="IPR019594">
    <property type="entry name" value="Glu/Gly-bd"/>
</dbReference>
<dbReference type="AlphaFoldDB" id="A0AAV2QI65"/>
<evidence type="ECO:0000256" key="11">
    <source>
        <dbReference type="ARBA" id="ARBA00023303"/>
    </source>
</evidence>
<comment type="subcellular location">
    <subcellularLocation>
        <location evidence="1">Cell membrane</location>
        <topology evidence="1">Multi-pass membrane protein</topology>
    </subcellularLocation>
</comment>
<reference evidence="14 15" key="1">
    <citation type="submission" date="2024-05" db="EMBL/GenBank/DDBJ databases">
        <authorList>
            <person name="Wallberg A."/>
        </authorList>
    </citation>
    <scope>NUCLEOTIDE SEQUENCE [LARGE SCALE GENOMIC DNA]</scope>
</reference>
<evidence type="ECO:0000256" key="2">
    <source>
        <dbReference type="ARBA" id="ARBA00022448"/>
    </source>
</evidence>
<evidence type="ECO:0000256" key="12">
    <source>
        <dbReference type="SAM" id="Phobius"/>
    </source>
</evidence>
<gene>
    <name evidence="14" type="ORF">MNOR_LOCUS11614</name>
</gene>
<feature type="transmembrane region" description="Helical" evidence="12">
    <location>
        <begin position="258"/>
        <end position="280"/>
    </location>
</feature>
<dbReference type="Pfam" id="PF10613">
    <property type="entry name" value="Lig_chan-Glu_bd"/>
    <property type="match status" value="1"/>
</dbReference>
<keyword evidence="2" id="KW-0813">Transport</keyword>
<keyword evidence="5 12" id="KW-1133">Transmembrane helix</keyword>
<dbReference type="EMBL" id="CAXKWB010006151">
    <property type="protein sequence ID" value="CAL4081707.1"/>
    <property type="molecule type" value="Genomic_DNA"/>
</dbReference>
<evidence type="ECO:0000256" key="4">
    <source>
        <dbReference type="ARBA" id="ARBA00022692"/>
    </source>
</evidence>
<keyword evidence="9" id="KW-0325">Glycoprotein</keyword>
<evidence type="ECO:0000256" key="5">
    <source>
        <dbReference type="ARBA" id="ARBA00022989"/>
    </source>
</evidence>
<feature type="domain" description="Ionotropic glutamate receptor L-glutamate and glycine-binding" evidence="13">
    <location>
        <begin position="164"/>
        <end position="240"/>
    </location>
</feature>
<keyword evidence="3" id="KW-1003">Cell membrane</keyword>
<evidence type="ECO:0000256" key="6">
    <source>
        <dbReference type="ARBA" id="ARBA00023065"/>
    </source>
</evidence>
<name>A0AAV2QI65_MEGNR</name>
<keyword evidence="7 12" id="KW-0472">Membrane</keyword>
<evidence type="ECO:0000256" key="8">
    <source>
        <dbReference type="ARBA" id="ARBA00023170"/>
    </source>
</evidence>
<feature type="non-terminal residue" evidence="14">
    <location>
        <position position="283"/>
    </location>
</feature>
<comment type="caution">
    <text evidence="14">The sequence shown here is derived from an EMBL/GenBank/DDBJ whole genome shotgun (WGS) entry which is preliminary data.</text>
</comment>
<evidence type="ECO:0000259" key="13">
    <source>
        <dbReference type="Pfam" id="PF10613"/>
    </source>
</evidence>
<proteinExistence type="predicted"/>
<dbReference type="PANTHER" id="PTHR42643">
    <property type="entry name" value="IONOTROPIC RECEPTOR 20A-RELATED"/>
    <property type="match status" value="1"/>
</dbReference>
<organism evidence="14 15">
    <name type="scientific">Meganyctiphanes norvegica</name>
    <name type="common">Northern krill</name>
    <name type="synonym">Thysanopoda norvegica</name>
    <dbReference type="NCBI Taxonomy" id="48144"/>
    <lineage>
        <taxon>Eukaryota</taxon>
        <taxon>Metazoa</taxon>
        <taxon>Ecdysozoa</taxon>
        <taxon>Arthropoda</taxon>
        <taxon>Crustacea</taxon>
        <taxon>Multicrustacea</taxon>
        <taxon>Malacostraca</taxon>
        <taxon>Eumalacostraca</taxon>
        <taxon>Eucarida</taxon>
        <taxon>Euphausiacea</taxon>
        <taxon>Euphausiidae</taxon>
        <taxon>Meganyctiphanes</taxon>
    </lineage>
</organism>
<evidence type="ECO:0000256" key="1">
    <source>
        <dbReference type="ARBA" id="ARBA00004651"/>
    </source>
</evidence>
<evidence type="ECO:0000256" key="10">
    <source>
        <dbReference type="ARBA" id="ARBA00023286"/>
    </source>
</evidence>
<protein>
    <recommendedName>
        <fullName evidence="13">Ionotropic glutamate receptor L-glutamate and glycine-binding domain-containing protein</fullName>
    </recommendedName>
</protein>
<dbReference type="GO" id="GO:0005886">
    <property type="term" value="C:plasma membrane"/>
    <property type="evidence" value="ECO:0007669"/>
    <property type="project" value="UniProtKB-SubCell"/>
</dbReference>
<dbReference type="SUPFAM" id="SSF53850">
    <property type="entry name" value="Periplasmic binding protein-like II"/>
    <property type="match status" value="1"/>
</dbReference>
<accession>A0AAV2QI65</accession>
<keyword evidence="4 12" id="KW-0812">Transmembrane</keyword>
<dbReference type="PANTHER" id="PTHR42643:SF24">
    <property type="entry name" value="IONOTROPIC RECEPTOR 60A"/>
    <property type="match status" value="1"/>
</dbReference>
<evidence type="ECO:0000313" key="14">
    <source>
        <dbReference type="EMBL" id="CAL4081707.1"/>
    </source>
</evidence>
<dbReference type="Gene3D" id="3.40.190.10">
    <property type="entry name" value="Periplasmic binding protein-like II"/>
    <property type="match status" value="1"/>
</dbReference>
<keyword evidence="10" id="KW-1071">Ligand-gated ion channel</keyword>
<keyword evidence="8" id="KW-0675">Receptor</keyword>
<evidence type="ECO:0000313" key="15">
    <source>
        <dbReference type="Proteomes" id="UP001497623"/>
    </source>
</evidence>
<dbReference type="Proteomes" id="UP001497623">
    <property type="component" value="Unassembled WGS sequence"/>
</dbReference>
<sequence>MEKLSEVVQAFNPLVGTRIVMVMCSTNNTIDIFHQIRARTLESVFLQWIVILEEDIIADLQVLLREGAQTTIVFRNNSISENTKLTIYNSYIEDHFDVRFQEIGVWRRGQGQLRSPLVPNIFDIYKDFHGRTITGKKVLKGHPVLSLKGIPEYIHILAQKASHLLTQLFKVLPNLHIRLTMPADRKWGGPEADGSISGFIGLVARHEAHVAAGRITMTYERETVTDFTYPHTIENVIIFSPSPDELSRTFAIFSPYSAWVWLLIIMTVALMGPFLTLLNYPIM</sequence>
<evidence type="ECO:0000256" key="7">
    <source>
        <dbReference type="ARBA" id="ARBA00023136"/>
    </source>
</evidence>
<keyword evidence="6" id="KW-0406">Ion transport</keyword>
<keyword evidence="11" id="KW-0407">Ion channel</keyword>